<comment type="pathway">
    <text evidence="1">Lipid metabolism.</text>
</comment>
<keyword evidence="6" id="KW-0443">Lipid metabolism</keyword>
<keyword evidence="3" id="KW-0444">Lipid biosynthesis</keyword>
<protein>
    <recommendedName>
        <fullName evidence="10">ethanolamine-phosphate cytidylyltransferase</fullName>
        <ecNumber evidence="10">2.7.7.14</ecNumber>
    </recommendedName>
    <alternativeName>
        <fullName evidence="11">CTP:phosphoethanolamine cytidylyltransferase</fullName>
    </alternativeName>
</protein>
<dbReference type="InterPro" id="IPR004821">
    <property type="entry name" value="Cyt_trans-like"/>
</dbReference>
<dbReference type="InterPro" id="IPR044608">
    <property type="entry name" value="Ect1/PCYT2"/>
</dbReference>
<dbReference type="GO" id="GO:0004306">
    <property type="term" value="F:ethanolamine-phosphate cytidylyltransferase activity"/>
    <property type="evidence" value="ECO:0007669"/>
    <property type="project" value="UniProtKB-EC"/>
</dbReference>
<feature type="domain" description="Cytidyltransferase-like" evidence="12">
    <location>
        <begin position="183"/>
        <end position="273"/>
    </location>
</feature>
<feature type="domain" description="Cytidyltransferase-like" evidence="12">
    <location>
        <begin position="11"/>
        <end position="135"/>
    </location>
</feature>
<dbReference type="AlphaFoldDB" id="A0A8J6E934"/>
<dbReference type="OrthoDB" id="40021at2759"/>
<dbReference type="SUPFAM" id="SSF52374">
    <property type="entry name" value="Nucleotidylyl transferase"/>
    <property type="match status" value="2"/>
</dbReference>
<dbReference type="UniPathway" id="UPA00558">
    <property type="reaction ID" value="UER00742"/>
</dbReference>
<organism evidence="13 14">
    <name type="scientific">Carpediemonas membranifera</name>
    <dbReference type="NCBI Taxonomy" id="201153"/>
    <lineage>
        <taxon>Eukaryota</taxon>
        <taxon>Metamonada</taxon>
        <taxon>Carpediemonas-like organisms</taxon>
        <taxon>Carpediemonas</taxon>
    </lineage>
</organism>
<evidence type="ECO:0000256" key="6">
    <source>
        <dbReference type="ARBA" id="ARBA00023098"/>
    </source>
</evidence>
<keyword evidence="4" id="KW-0808">Transferase</keyword>
<evidence type="ECO:0000256" key="9">
    <source>
        <dbReference type="ARBA" id="ARBA00024191"/>
    </source>
</evidence>
<dbReference type="NCBIfam" id="TIGR00125">
    <property type="entry name" value="cyt_tran_rel"/>
    <property type="match status" value="2"/>
</dbReference>
<evidence type="ECO:0000256" key="3">
    <source>
        <dbReference type="ARBA" id="ARBA00022516"/>
    </source>
</evidence>
<dbReference type="Proteomes" id="UP000717585">
    <property type="component" value="Unassembled WGS sequence"/>
</dbReference>
<gene>
    <name evidence="13" type="ORF">J8273_5894</name>
</gene>
<dbReference type="CDD" id="cd02174">
    <property type="entry name" value="CCT"/>
    <property type="match status" value="1"/>
</dbReference>
<evidence type="ECO:0000256" key="5">
    <source>
        <dbReference type="ARBA" id="ARBA00022695"/>
    </source>
</evidence>
<keyword evidence="14" id="KW-1185">Reference proteome</keyword>
<evidence type="ECO:0000256" key="2">
    <source>
        <dbReference type="ARBA" id="ARBA00010101"/>
    </source>
</evidence>
<dbReference type="PANTHER" id="PTHR45780">
    <property type="entry name" value="ETHANOLAMINE-PHOSPHATE CYTIDYLYLTRANSFERASE"/>
    <property type="match status" value="1"/>
</dbReference>
<dbReference type="EC" id="2.7.7.14" evidence="10"/>
<evidence type="ECO:0000256" key="7">
    <source>
        <dbReference type="ARBA" id="ARBA00023209"/>
    </source>
</evidence>
<evidence type="ECO:0000313" key="14">
    <source>
        <dbReference type="Proteomes" id="UP000717585"/>
    </source>
</evidence>
<dbReference type="EMBL" id="JAHDYR010000033">
    <property type="protein sequence ID" value="KAG9392755.1"/>
    <property type="molecule type" value="Genomic_DNA"/>
</dbReference>
<proteinExistence type="inferred from homology"/>
<evidence type="ECO:0000313" key="13">
    <source>
        <dbReference type="EMBL" id="KAG9392755.1"/>
    </source>
</evidence>
<keyword evidence="7" id="KW-0594">Phospholipid biosynthesis</keyword>
<keyword evidence="5 13" id="KW-0548">Nucleotidyltransferase</keyword>
<dbReference type="InterPro" id="IPR014729">
    <property type="entry name" value="Rossmann-like_a/b/a_fold"/>
</dbReference>
<dbReference type="GO" id="GO:0005737">
    <property type="term" value="C:cytoplasm"/>
    <property type="evidence" value="ECO:0007669"/>
    <property type="project" value="TreeGrafter"/>
</dbReference>
<evidence type="ECO:0000256" key="1">
    <source>
        <dbReference type="ARBA" id="ARBA00005189"/>
    </source>
</evidence>
<comment type="pathway">
    <text evidence="9">Phospholipid metabolism; phosphatidylethanolamine biosynthesis; phosphatidylethanolamine from ethanolamine: step 2/3.</text>
</comment>
<evidence type="ECO:0000256" key="10">
    <source>
        <dbReference type="ARBA" id="ARBA00024221"/>
    </source>
</evidence>
<sequence length="332" mass="36842">MSEKKEVRVFIDGCFDLVHFGHANAMRQAKGKGSWLCVGVHTDADIIANKGPPIMTEEERYEAVRAVKWVDQVHEASPYVTYIETLDKLNCDFVCHGEDITLSADGNDCYSIAQREGRFQFIHRTEGVSTSDIANRIMARLGLDIGDAVSASTGSDRFLPSARKIALFSDMTEPTDETIVVWVDGSFDLLHPGHLAWLKTIKETIPGAYIIAGVHSDAVVEQYTGEAPYMTMHERGLGLLACRYVDDVVFDSPLELSPALLDEYKVKTVAIGPSGDKYKIDGYSEARQRGIMRTIAGPRDMDMYTVINRIRQNQEVYIAKNRAKAAKEAGKA</sequence>
<dbReference type="Gene3D" id="3.40.50.620">
    <property type="entry name" value="HUPs"/>
    <property type="match status" value="2"/>
</dbReference>
<keyword evidence="8" id="KW-1208">Phospholipid metabolism</keyword>
<comment type="similarity">
    <text evidence="2">Belongs to the cytidylyltransferase family.</text>
</comment>
<dbReference type="PANTHER" id="PTHR45780:SF2">
    <property type="entry name" value="ETHANOLAMINE-PHOSPHATE CYTIDYLYLTRANSFERASE"/>
    <property type="match status" value="1"/>
</dbReference>
<dbReference type="GO" id="GO:0006646">
    <property type="term" value="P:phosphatidylethanolamine biosynthetic process"/>
    <property type="evidence" value="ECO:0007669"/>
    <property type="project" value="UniProtKB-UniPathway"/>
</dbReference>
<comment type="caution">
    <text evidence="13">The sequence shown here is derived from an EMBL/GenBank/DDBJ whole genome shotgun (WGS) entry which is preliminary data.</text>
</comment>
<dbReference type="Pfam" id="PF01467">
    <property type="entry name" value="CTP_transf_like"/>
    <property type="match status" value="2"/>
</dbReference>
<name>A0A8J6E934_9EUKA</name>
<evidence type="ECO:0000256" key="4">
    <source>
        <dbReference type="ARBA" id="ARBA00022679"/>
    </source>
</evidence>
<evidence type="ECO:0000256" key="8">
    <source>
        <dbReference type="ARBA" id="ARBA00023264"/>
    </source>
</evidence>
<evidence type="ECO:0000259" key="12">
    <source>
        <dbReference type="Pfam" id="PF01467"/>
    </source>
</evidence>
<accession>A0A8J6E934</accession>
<dbReference type="InterPro" id="IPR041723">
    <property type="entry name" value="CCT"/>
</dbReference>
<evidence type="ECO:0000256" key="11">
    <source>
        <dbReference type="ARBA" id="ARBA00031473"/>
    </source>
</evidence>
<reference evidence="13" key="1">
    <citation type="submission" date="2021-05" db="EMBL/GenBank/DDBJ databases">
        <title>A free-living protist that lacks canonical eukaryotic 1 DNA replication and segregation systems.</title>
        <authorList>
            <person name="Salas-Leiva D.E."/>
            <person name="Tromer E.C."/>
            <person name="Curtis B.A."/>
            <person name="Jerlstrom-Hultqvist J."/>
            <person name="Kolisko M."/>
            <person name="Yi Z."/>
            <person name="Salas-Leiva J.S."/>
            <person name="Gallot-Lavallee L."/>
            <person name="Kops G.J.P.L."/>
            <person name="Archibald J.M."/>
            <person name="Simpson A.G.B."/>
            <person name="Roger A.J."/>
        </authorList>
    </citation>
    <scope>NUCLEOTIDE SEQUENCE</scope>
    <source>
        <strain evidence="13">BICM</strain>
    </source>
</reference>